<proteinExistence type="predicted"/>
<reference evidence="1 2" key="1">
    <citation type="submission" date="2018-05" db="EMBL/GenBank/DDBJ databases">
        <title>Freshwater and sediment microbial communities from various areas in North America, analyzing microbe dynamics in response to fracking.</title>
        <authorList>
            <person name="Lamendella R."/>
        </authorList>
    </citation>
    <scope>NUCLEOTIDE SEQUENCE [LARGE SCALE GENOMIC DNA]</scope>
    <source>
        <strain evidence="1 2">15_TX</strain>
    </source>
</reference>
<dbReference type="EMBL" id="QGTW01000010">
    <property type="protein sequence ID" value="PWW26634.1"/>
    <property type="molecule type" value="Genomic_DNA"/>
</dbReference>
<gene>
    <name evidence="1" type="ORF">DFO73_110208</name>
</gene>
<protein>
    <submittedName>
        <fullName evidence="1">Uncharacterized protein</fullName>
    </submittedName>
</protein>
<evidence type="ECO:0000313" key="1">
    <source>
        <dbReference type="EMBL" id="PWW26634.1"/>
    </source>
</evidence>
<evidence type="ECO:0000313" key="2">
    <source>
        <dbReference type="Proteomes" id="UP000247150"/>
    </source>
</evidence>
<comment type="caution">
    <text evidence="1">The sequence shown here is derived from an EMBL/GenBank/DDBJ whole genome shotgun (WGS) entry which is preliminary data.</text>
</comment>
<name>A0A2V2ZZH0_9BACI</name>
<accession>A0A2V2ZZH0</accession>
<dbReference type="Proteomes" id="UP000247150">
    <property type="component" value="Unassembled WGS sequence"/>
</dbReference>
<sequence>MNSYGNVIRMVVIIMYTNDPLPLAVKKGVAPYSFITLLSIVGKTRSETMSTVLTYKLSAFGTVSALTTLKEVKANKKNPSKTKNFLFFTN</sequence>
<dbReference type="AlphaFoldDB" id="A0A2V2ZZH0"/>
<organism evidence="1 2">
    <name type="scientific">Cytobacillus oceanisediminis</name>
    <dbReference type="NCBI Taxonomy" id="665099"/>
    <lineage>
        <taxon>Bacteria</taxon>
        <taxon>Bacillati</taxon>
        <taxon>Bacillota</taxon>
        <taxon>Bacilli</taxon>
        <taxon>Bacillales</taxon>
        <taxon>Bacillaceae</taxon>
        <taxon>Cytobacillus</taxon>
    </lineage>
</organism>